<dbReference type="Proteomes" id="UP001175271">
    <property type="component" value="Unassembled WGS sequence"/>
</dbReference>
<reference evidence="1" key="1">
    <citation type="submission" date="2023-06" db="EMBL/GenBank/DDBJ databases">
        <title>Genomic analysis of the entomopathogenic nematode Steinernema hermaphroditum.</title>
        <authorList>
            <person name="Schwarz E.M."/>
            <person name="Heppert J.K."/>
            <person name="Baniya A."/>
            <person name="Schwartz H.T."/>
            <person name="Tan C.-H."/>
            <person name="Antoshechkin I."/>
            <person name="Sternberg P.W."/>
            <person name="Goodrich-Blair H."/>
            <person name="Dillman A.R."/>
        </authorList>
    </citation>
    <scope>NUCLEOTIDE SEQUENCE</scope>
    <source>
        <strain evidence="1">PS9179</strain>
        <tissue evidence="1">Whole animal</tissue>
    </source>
</reference>
<evidence type="ECO:0000313" key="1">
    <source>
        <dbReference type="EMBL" id="KAK0427811.1"/>
    </source>
</evidence>
<keyword evidence="2" id="KW-1185">Reference proteome</keyword>
<proteinExistence type="predicted"/>
<organism evidence="1 2">
    <name type="scientific">Steinernema hermaphroditum</name>
    <dbReference type="NCBI Taxonomy" id="289476"/>
    <lineage>
        <taxon>Eukaryota</taxon>
        <taxon>Metazoa</taxon>
        <taxon>Ecdysozoa</taxon>
        <taxon>Nematoda</taxon>
        <taxon>Chromadorea</taxon>
        <taxon>Rhabditida</taxon>
        <taxon>Tylenchina</taxon>
        <taxon>Panagrolaimomorpha</taxon>
        <taxon>Strongyloidoidea</taxon>
        <taxon>Steinernematidae</taxon>
        <taxon>Steinernema</taxon>
    </lineage>
</organism>
<evidence type="ECO:0000313" key="2">
    <source>
        <dbReference type="Proteomes" id="UP001175271"/>
    </source>
</evidence>
<name>A0AA39IQF1_9BILA</name>
<dbReference type="EMBL" id="JAUCMV010000001">
    <property type="protein sequence ID" value="KAK0427811.1"/>
    <property type="molecule type" value="Genomic_DNA"/>
</dbReference>
<accession>A0AA39IQF1</accession>
<protein>
    <submittedName>
        <fullName evidence="1">Uncharacterized protein</fullName>
    </submittedName>
</protein>
<sequence length="308" mass="35906">MDSVPYAFCEDVLERLSKENLDTMADDLSGQWRSAAQRFLEKRRSFYIIISKDREGLFYTVTSKPWYIENDPHSHEEFLSMDRRYIEVCHTSIYSNPRQLDARKFRCSKKDMVRRAVPFLTLRMRPDSPLFFMSECPKEFTLECLDMFRRCFSFGELELVYVGPESEEFLGTQLKTNPFLCSLTLCCWPHTETTEQLILTFLNSKRKRNLNMAQFSDIQSPPKVTIRIVKAAVDSWAKGGERTALTVYGNIGVSREEILSIPVPDNVTKREEEAGEEGDFRVRWTKEDGSSLEYDVTISSDRFSLPFY</sequence>
<comment type="caution">
    <text evidence="1">The sequence shown here is derived from an EMBL/GenBank/DDBJ whole genome shotgun (WGS) entry which is preliminary data.</text>
</comment>
<gene>
    <name evidence="1" type="ORF">QR680_010437</name>
</gene>
<dbReference type="AlphaFoldDB" id="A0AA39IQF1"/>